<dbReference type="EMBL" id="JAPVER010000020">
    <property type="protein sequence ID" value="MCZ3367376.1"/>
    <property type="molecule type" value="Genomic_DNA"/>
</dbReference>
<reference evidence="3" key="1">
    <citation type="submission" date="2022-12" db="EMBL/GenBank/DDBJ databases">
        <title>Reclassification of two methanogenic archaea species isolated from the Kolyma lowland permafrost.</title>
        <authorList>
            <person name="Trubitsyn V.E."/>
            <person name="Rivkina E.M."/>
            <person name="Shcherbakova V.A."/>
        </authorList>
    </citation>
    <scope>NUCLEOTIDE SEQUENCE</scope>
    <source>
        <strain evidence="2">M2</strain>
        <strain evidence="3">MK4</strain>
    </source>
</reference>
<proteinExistence type="predicted"/>
<feature type="transmembrane region" description="Helical" evidence="1">
    <location>
        <begin position="6"/>
        <end position="28"/>
    </location>
</feature>
<sequence>MIPEWIMAGLWGLIAGSALLIGALFAYLFKIPQRIVASIMAFGAGVLLSAISLELMEESFSLGGFPNMVTGFLLGALIFTVINIYLARYGAKHRKRSGKQVQSKACLKIIV</sequence>
<dbReference type="Proteomes" id="UP001074446">
    <property type="component" value="Unassembled WGS sequence"/>
</dbReference>
<keyword evidence="1" id="KW-1133">Transmembrane helix</keyword>
<organism evidence="3">
    <name type="scientific">Methanobacterium veterum</name>
    <dbReference type="NCBI Taxonomy" id="408577"/>
    <lineage>
        <taxon>Archaea</taxon>
        <taxon>Methanobacteriati</taxon>
        <taxon>Methanobacteriota</taxon>
        <taxon>Methanomada group</taxon>
        <taxon>Methanobacteria</taxon>
        <taxon>Methanobacteriales</taxon>
        <taxon>Methanobacteriaceae</taxon>
        <taxon>Methanobacterium</taxon>
    </lineage>
</organism>
<dbReference type="EMBL" id="JAPVES010000030">
    <property type="protein sequence ID" value="MCZ3373476.1"/>
    <property type="molecule type" value="Genomic_DNA"/>
</dbReference>
<dbReference type="RefSeq" id="WP_245611238.1">
    <property type="nucleotide sequence ID" value="NZ_JAPVER010000020.1"/>
</dbReference>
<dbReference type="Proteomes" id="UP001068021">
    <property type="component" value="Unassembled WGS sequence"/>
</dbReference>
<evidence type="ECO:0000313" key="3">
    <source>
        <dbReference type="EMBL" id="MCZ3373476.1"/>
    </source>
</evidence>
<gene>
    <name evidence="3" type="ORF">O3H35_12585</name>
    <name evidence="2" type="ORF">O3H54_15905</name>
</gene>
<feature type="transmembrane region" description="Helical" evidence="1">
    <location>
        <begin position="35"/>
        <end position="53"/>
    </location>
</feature>
<dbReference type="AlphaFoldDB" id="A0A9E5A5H0"/>
<keyword evidence="1" id="KW-0472">Membrane</keyword>
<evidence type="ECO:0000256" key="1">
    <source>
        <dbReference type="SAM" id="Phobius"/>
    </source>
</evidence>
<evidence type="ECO:0000313" key="2">
    <source>
        <dbReference type="EMBL" id="MCZ3367376.1"/>
    </source>
</evidence>
<keyword evidence="1" id="KW-0812">Transmembrane</keyword>
<evidence type="ECO:0000313" key="4">
    <source>
        <dbReference type="Proteomes" id="UP001068021"/>
    </source>
</evidence>
<accession>A0A9E5A5H0</accession>
<protein>
    <submittedName>
        <fullName evidence="3">Uncharacterized protein</fullName>
    </submittedName>
</protein>
<keyword evidence="4" id="KW-1185">Reference proteome</keyword>
<name>A0A9E5A5H0_9EURY</name>
<feature type="transmembrane region" description="Helical" evidence="1">
    <location>
        <begin position="65"/>
        <end position="86"/>
    </location>
</feature>
<comment type="caution">
    <text evidence="3">The sequence shown here is derived from an EMBL/GenBank/DDBJ whole genome shotgun (WGS) entry which is preliminary data.</text>
</comment>